<reference evidence="1" key="1">
    <citation type="submission" date="2022-08" db="EMBL/GenBank/DDBJ databases">
        <authorList>
            <consortium name="DOE Joint Genome Institute"/>
            <person name="Min B."/>
            <person name="Riley R."/>
            <person name="Sierra-Patev S."/>
            <person name="Naranjo-Ortiz M."/>
            <person name="Looney B."/>
            <person name="Konkel Z."/>
            <person name="Slot J.C."/>
            <person name="Sakamoto Y."/>
            <person name="Steenwyk J.L."/>
            <person name="Rokas A."/>
            <person name="Carro J."/>
            <person name="Camarero S."/>
            <person name="Ferreira P."/>
            <person name="Molpeceres G."/>
            <person name="Ruiz-Duenas F.J."/>
            <person name="Serrano A."/>
            <person name="Henrissat B."/>
            <person name="Drula E."/>
            <person name="Hughes K.W."/>
            <person name="Mata J.L."/>
            <person name="Ishikawa N.K."/>
            <person name="Vargas-Isla R."/>
            <person name="Ushijima S."/>
            <person name="Smith C.A."/>
            <person name="Ahrendt S."/>
            <person name="Andreopoulos W."/>
            <person name="He G."/>
            <person name="Labutti K."/>
            <person name="Lipzen A."/>
            <person name="Ng V."/>
            <person name="Sandor L."/>
            <person name="Barry K."/>
            <person name="Martinez A.T."/>
            <person name="Xiao Y."/>
            <person name="Gibbons J.G."/>
            <person name="Terashima K."/>
            <person name="Hibbett D.S."/>
            <person name="Grigoriev I.V."/>
        </authorList>
    </citation>
    <scope>NUCLEOTIDE SEQUENCE</scope>
    <source>
        <strain evidence="1">TFB9207</strain>
    </source>
</reference>
<proteinExistence type="predicted"/>
<protein>
    <submittedName>
        <fullName evidence="1">Uncharacterized protein</fullName>
    </submittedName>
</protein>
<comment type="caution">
    <text evidence="1">The sequence shown here is derived from an EMBL/GenBank/DDBJ whole genome shotgun (WGS) entry which is preliminary data.</text>
</comment>
<organism evidence="1 2">
    <name type="scientific">Lentinula raphanica</name>
    <dbReference type="NCBI Taxonomy" id="153919"/>
    <lineage>
        <taxon>Eukaryota</taxon>
        <taxon>Fungi</taxon>
        <taxon>Dikarya</taxon>
        <taxon>Basidiomycota</taxon>
        <taxon>Agaricomycotina</taxon>
        <taxon>Agaricomycetes</taxon>
        <taxon>Agaricomycetidae</taxon>
        <taxon>Agaricales</taxon>
        <taxon>Marasmiineae</taxon>
        <taxon>Omphalotaceae</taxon>
        <taxon>Lentinula</taxon>
    </lineage>
</organism>
<keyword evidence="2" id="KW-1185">Reference proteome</keyword>
<dbReference type="AlphaFoldDB" id="A0AA38UHL0"/>
<gene>
    <name evidence="1" type="ORF">F5878DRAFT_448686</name>
</gene>
<dbReference type="Proteomes" id="UP001163846">
    <property type="component" value="Unassembled WGS sequence"/>
</dbReference>
<name>A0AA38UHL0_9AGAR</name>
<evidence type="ECO:0000313" key="2">
    <source>
        <dbReference type="Proteomes" id="UP001163846"/>
    </source>
</evidence>
<evidence type="ECO:0000313" key="1">
    <source>
        <dbReference type="EMBL" id="KAJ3841709.1"/>
    </source>
</evidence>
<sequence>MVHGFVEEPAQFAPFVIETTPSTTMTIRILPTLRFHEHIPDSVDEIQISLSRSRAKRQCEICNLEVKTVNCGLYVRVSQRSDFSCLRLWSFDNRPTTYLSYLSIGLLSSEKYCEFFGSTRTIDILSAAMREGIIGYGLTPKSMEKKKAVRYEASWDPKLEIRIWEDKADSEALEALEHDQTRWKIFTDGSGYKKHVGAAAVLFEEEVERGALRYRLGKEEYHEVYEGECIGVCRVLCTSRA</sequence>
<accession>A0AA38UHL0</accession>
<dbReference type="EMBL" id="MU806030">
    <property type="protein sequence ID" value="KAJ3841709.1"/>
    <property type="molecule type" value="Genomic_DNA"/>
</dbReference>